<dbReference type="PROSITE" id="PS51394">
    <property type="entry name" value="PFU"/>
    <property type="match status" value="1"/>
</dbReference>
<sequence>TLYISSVCGLGNDGEFISGGEDRSMRVWSKDGQCTQTLHLPAISVWCVLGLSNGDIVCGTSDGCCRVFSKVVERQASEADQKIFEECVAKSTVSVDLGGVDKKSLPGPEALLAPGKKDGHTIMVREGDKVNCYSWSASEQKWSAVGEVVGGAGGSTGTSGKVLYEGKEYDFVFDVDIDGENTLKLPYNVTEDPYFAAQRFIHRHELPQDNLEQVATFIMDNTKGMTLGVNSDSSGGADPFTGGSSYRPGFGGGDTGGFPSGSDPFTGGGRYVPTGGAAPGATNGLGKTNSDPLTGSSSYST</sequence>
<dbReference type="PANTHER" id="PTHR19849">
    <property type="entry name" value="PHOSPHOLIPASE A-2-ACTIVATING PROTEIN"/>
    <property type="match status" value="1"/>
</dbReference>
<dbReference type="Gene3D" id="2.130.10.10">
    <property type="entry name" value="YVTN repeat-like/Quinoprotein amine dehydrogenase"/>
    <property type="match status" value="1"/>
</dbReference>
<dbReference type="Gene3D" id="3.10.20.870">
    <property type="entry name" value="PFU (PLAA family ubiquitin binding), C-terminal domain"/>
    <property type="match status" value="1"/>
</dbReference>
<dbReference type="GO" id="GO:0005737">
    <property type="term" value="C:cytoplasm"/>
    <property type="evidence" value="ECO:0007669"/>
    <property type="project" value="TreeGrafter"/>
</dbReference>
<proteinExistence type="predicted"/>
<feature type="non-terminal residue" evidence="6">
    <location>
        <position position="1"/>
    </location>
</feature>
<reference evidence="6 7" key="1">
    <citation type="submission" date="2024-05" db="EMBL/GenBank/DDBJ databases">
        <authorList>
            <person name="Wallberg A."/>
        </authorList>
    </citation>
    <scope>NUCLEOTIDE SEQUENCE [LARGE SCALE GENOMIC DNA]</scope>
</reference>
<gene>
    <name evidence="6" type="ORF">MNOR_LOCUS29723</name>
</gene>
<evidence type="ECO:0000259" key="5">
    <source>
        <dbReference type="PROSITE" id="PS51394"/>
    </source>
</evidence>
<dbReference type="InterPro" id="IPR036322">
    <property type="entry name" value="WD40_repeat_dom_sf"/>
</dbReference>
<feature type="domain" description="PFU" evidence="5">
    <location>
        <begin position="134"/>
        <end position="232"/>
    </location>
</feature>
<feature type="non-terminal residue" evidence="6">
    <location>
        <position position="301"/>
    </location>
</feature>
<feature type="compositionally biased region" description="Gly residues" evidence="4">
    <location>
        <begin position="249"/>
        <end position="259"/>
    </location>
</feature>
<comment type="caution">
    <text evidence="6">The sequence shown here is derived from an EMBL/GenBank/DDBJ whole genome shotgun (WGS) entry which is preliminary data.</text>
</comment>
<dbReference type="InterPro" id="IPR015155">
    <property type="entry name" value="PFU"/>
</dbReference>
<dbReference type="PANTHER" id="PTHR19849:SF0">
    <property type="entry name" value="PHOSPHOLIPASE A-2-ACTIVATING PROTEIN"/>
    <property type="match status" value="1"/>
</dbReference>
<organism evidence="6 7">
    <name type="scientific">Meganyctiphanes norvegica</name>
    <name type="common">Northern krill</name>
    <name type="synonym">Thysanopoda norvegica</name>
    <dbReference type="NCBI Taxonomy" id="48144"/>
    <lineage>
        <taxon>Eukaryota</taxon>
        <taxon>Metazoa</taxon>
        <taxon>Ecdysozoa</taxon>
        <taxon>Arthropoda</taxon>
        <taxon>Crustacea</taxon>
        <taxon>Multicrustacea</taxon>
        <taxon>Malacostraca</taxon>
        <taxon>Eumalacostraca</taxon>
        <taxon>Eucarida</taxon>
        <taxon>Euphausiacea</taxon>
        <taxon>Euphausiidae</taxon>
        <taxon>Meganyctiphanes</taxon>
    </lineage>
</organism>
<dbReference type="Proteomes" id="UP001497623">
    <property type="component" value="Unassembled WGS sequence"/>
</dbReference>
<feature type="compositionally biased region" description="Polar residues" evidence="4">
    <location>
        <begin position="285"/>
        <end position="301"/>
    </location>
</feature>
<evidence type="ECO:0000256" key="3">
    <source>
        <dbReference type="ARBA" id="ARBA00022737"/>
    </source>
</evidence>
<dbReference type="InterPro" id="IPR015943">
    <property type="entry name" value="WD40/YVTN_repeat-like_dom_sf"/>
</dbReference>
<dbReference type="InterPro" id="IPR038122">
    <property type="entry name" value="PFU_sf"/>
</dbReference>
<dbReference type="GO" id="GO:0010992">
    <property type="term" value="P:ubiquitin recycling"/>
    <property type="evidence" value="ECO:0007669"/>
    <property type="project" value="TreeGrafter"/>
</dbReference>
<dbReference type="AlphaFoldDB" id="A0AAV2RXE3"/>
<dbReference type="EMBL" id="CAXKWB010034889">
    <property type="protein sequence ID" value="CAL4145489.1"/>
    <property type="molecule type" value="Genomic_DNA"/>
</dbReference>
<evidence type="ECO:0000256" key="2">
    <source>
        <dbReference type="ARBA" id="ARBA00022574"/>
    </source>
</evidence>
<dbReference type="GO" id="GO:0043161">
    <property type="term" value="P:proteasome-mediated ubiquitin-dependent protein catabolic process"/>
    <property type="evidence" value="ECO:0007669"/>
    <property type="project" value="TreeGrafter"/>
</dbReference>
<accession>A0AAV2RXE3</accession>
<feature type="compositionally biased region" description="Low complexity" evidence="4">
    <location>
        <begin position="273"/>
        <end position="282"/>
    </location>
</feature>
<protein>
    <recommendedName>
        <fullName evidence="5">PFU domain-containing protein</fullName>
    </recommendedName>
</protein>
<keyword evidence="3" id="KW-0677">Repeat</keyword>
<evidence type="ECO:0000256" key="1">
    <source>
        <dbReference type="ARBA" id="ARBA00022490"/>
    </source>
</evidence>
<dbReference type="SUPFAM" id="SSF50978">
    <property type="entry name" value="WD40 repeat-like"/>
    <property type="match status" value="1"/>
</dbReference>
<keyword evidence="2" id="KW-0853">WD repeat</keyword>
<keyword evidence="7" id="KW-1185">Reference proteome</keyword>
<feature type="region of interest" description="Disordered" evidence="4">
    <location>
        <begin position="234"/>
        <end position="301"/>
    </location>
</feature>
<dbReference type="Pfam" id="PF09070">
    <property type="entry name" value="PFU"/>
    <property type="match status" value="1"/>
</dbReference>
<dbReference type="GO" id="GO:0043130">
    <property type="term" value="F:ubiquitin binding"/>
    <property type="evidence" value="ECO:0007669"/>
    <property type="project" value="TreeGrafter"/>
</dbReference>
<name>A0AAV2RXE3_MEGNR</name>
<keyword evidence="1" id="KW-0963">Cytoplasm</keyword>
<evidence type="ECO:0000313" key="7">
    <source>
        <dbReference type="Proteomes" id="UP001497623"/>
    </source>
</evidence>
<evidence type="ECO:0000256" key="4">
    <source>
        <dbReference type="SAM" id="MobiDB-lite"/>
    </source>
</evidence>
<evidence type="ECO:0000313" key="6">
    <source>
        <dbReference type="EMBL" id="CAL4145489.1"/>
    </source>
</evidence>
<dbReference type="GO" id="GO:0005634">
    <property type="term" value="C:nucleus"/>
    <property type="evidence" value="ECO:0007669"/>
    <property type="project" value="TreeGrafter"/>
</dbReference>